<dbReference type="SUPFAM" id="SSF53383">
    <property type="entry name" value="PLP-dependent transferases"/>
    <property type="match status" value="1"/>
</dbReference>
<protein>
    <submittedName>
        <fullName evidence="3">Aminotransferase class V-fold PLP-dependent enzyme</fullName>
    </submittedName>
    <submittedName>
        <fullName evidence="2">Selenocysteine lyase</fullName>
    </submittedName>
</protein>
<dbReference type="STRING" id="42256.RradSPS_0503"/>
<dbReference type="Proteomes" id="UP000025229">
    <property type="component" value="Chromosome"/>
</dbReference>
<name>A0A023X0P0_RUBRA</name>
<dbReference type="InterPro" id="IPR015424">
    <property type="entry name" value="PyrdxlP-dep_Trfase"/>
</dbReference>
<dbReference type="RefSeq" id="WP_038680469.1">
    <property type="nucleotide sequence ID" value="NZ_CP007514.1"/>
</dbReference>
<evidence type="ECO:0000313" key="2">
    <source>
        <dbReference type="EMBL" id="AHY45786.1"/>
    </source>
</evidence>
<dbReference type="KEGG" id="rrd:RradSPS_0503"/>
<dbReference type="Gene3D" id="3.40.640.10">
    <property type="entry name" value="Type I PLP-dependent aspartate aminotransferase-like (Major domain)"/>
    <property type="match status" value="1"/>
</dbReference>
<evidence type="ECO:0000259" key="1">
    <source>
        <dbReference type="Pfam" id="PF00266"/>
    </source>
</evidence>
<dbReference type="PANTHER" id="PTHR43586:SF4">
    <property type="entry name" value="ISOPENICILLIN N EPIMERASE"/>
    <property type="match status" value="1"/>
</dbReference>
<dbReference type="Pfam" id="PF00266">
    <property type="entry name" value="Aminotran_5"/>
    <property type="match status" value="1"/>
</dbReference>
<dbReference type="Gene3D" id="3.90.1150.10">
    <property type="entry name" value="Aspartate Aminotransferase, domain 1"/>
    <property type="match status" value="1"/>
</dbReference>
<dbReference type="InterPro" id="IPR000192">
    <property type="entry name" value="Aminotrans_V_dom"/>
</dbReference>
<dbReference type="Proteomes" id="UP001281130">
    <property type="component" value="Unassembled WGS sequence"/>
</dbReference>
<sequence length="395" mass="41882">MASSRATDAKDLRPGSGEPLLERGEIFALKDNDFVYLNSGGSGPPPESVRAAMRAADDLVCGPAYLQGAAFYARCAEVLVSAKEALSGLLGGSPDSYALTNNTSHGMSLGVAGVDWRPGDEIITTTTEHPGCLVPLHAARRRYGVTVRYLEPPVTVEKVEDAITDRTRLVALSHVDWTNGYVLPLEGICSAARERDVLTLVDGAQSVGNIETDIPATGADLYAFTGHKWLLGPEGAGALYVCPECDLPSTSLGYASVADPQSFDVYGDYALKAGAGRFEASTMSPALAGGLAAAANAARERGEAGFAEIRRKANLLMDLLSRDSRITLRSPRPAECGLVSFEVEGLAAKEVVARLLERRFVLRFLPEPAGYVRASTHLFVADAELEALARALAEL</sequence>
<feature type="domain" description="Aminotransferase class V" evidence="1">
    <location>
        <begin position="35"/>
        <end position="358"/>
    </location>
</feature>
<keyword evidence="2" id="KW-0456">Lyase</keyword>
<keyword evidence="4" id="KW-1185">Reference proteome</keyword>
<keyword evidence="3" id="KW-0808">Transferase</keyword>
<dbReference type="EMBL" id="JAWXXX010000001">
    <property type="protein sequence ID" value="MDX5893201.1"/>
    <property type="molecule type" value="Genomic_DNA"/>
</dbReference>
<dbReference type="PATRIC" id="fig|42256.3.peg.511"/>
<keyword evidence="3" id="KW-0032">Aminotransferase</keyword>
<gene>
    <name evidence="2" type="ORF">RradSPS_0503</name>
    <name evidence="3" type="ORF">SIL72_04065</name>
</gene>
<organism evidence="2 4">
    <name type="scientific">Rubrobacter radiotolerans</name>
    <name type="common">Arthrobacter radiotolerans</name>
    <dbReference type="NCBI Taxonomy" id="42256"/>
    <lineage>
        <taxon>Bacteria</taxon>
        <taxon>Bacillati</taxon>
        <taxon>Actinomycetota</taxon>
        <taxon>Rubrobacteria</taxon>
        <taxon>Rubrobacterales</taxon>
        <taxon>Rubrobacteraceae</taxon>
        <taxon>Rubrobacter</taxon>
    </lineage>
</organism>
<dbReference type="eggNOG" id="COG0520">
    <property type="taxonomic scope" value="Bacteria"/>
</dbReference>
<dbReference type="InterPro" id="IPR015421">
    <property type="entry name" value="PyrdxlP-dep_Trfase_major"/>
</dbReference>
<dbReference type="InterPro" id="IPR015422">
    <property type="entry name" value="PyrdxlP-dep_Trfase_small"/>
</dbReference>
<dbReference type="GO" id="GO:0008483">
    <property type="term" value="F:transaminase activity"/>
    <property type="evidence" value="ECO:0007669"/>
    <property type="project" value="UniProtKB-KW"/>
</dbReference>
<evidence type="ECO:0000313" key="4">
    <source>
        <dbReference type="Proteomes" id="UP000025229"/>
    </source>
</evidence>
<proteinExistence type="predicted"/>
<accession>A0A023X0P0</accession>
<dbReference type="HOGENOM" id="CLU_003433_2_1_11"/>
<reference evidence="2 4" key="1">
    <citation type="submission" date="2014-03" db="EMBL/GenBank/DDBJ databases">
        <title>Complete genome sequence of the Radio-Resistant Rubrobacter radiotolerans RSPS-4.</title>
        <authorList>
            <person name="Egas C.C."/>
            <person name="Barroso C.C."/>
            <person name="Froufe H.J.C."/>
            <person name="Pacheco J.J."/>
            <person name="Albuquerque L.L."/>
            <person name="da Costa M.M.S."/>
        </authorList>
    </citation>
    <scope>NUCLEOTIDE SEQUENCE [LARGE SCALE GENOMIC DNA]</scope>
    <source>
        <strain evidence="2 4">RSPS-4</strain>
    </source>
</reference>
<dbReference type="PANTHER" id="PTHR43586">
    <property type="entry name" value="CYSTEINE DESULFURASE"/>
    <property type="match status" value="1"/>
</dbReference>
<reference evidence="3" key="2">
    <citation type="submission" date="2023-11" db="EMBL/GenBank/DDBJ databases">
        <title>MicrobeMod: A computational toolkit for identifying prokaryotic methylation and restriction-modification with nanopore sequencing.</title>
        <authorList>
            <person name="Crits-Christoph A."/>
            <person name="Kang S.C."/>
            <person name="Lee H."/>
            <person name="Ostrov N."/>
        </authorList>
    </citation>
    <scope>NUCLEOTIDE SEQUENCE</scope>
    <source>
        <strain evidence="3">ATCC 51242</strain>
    </source>
</reference>
<dbReference type="GO" id="GO:0016829">
    <property type="term" value="F:lyase activity"/>
    <property type="evidence" value="ECO:0007669"/>
    <property type="project" value="UniProtKB-KW"/>
</dbReference>
<dbReference type="EMBL" id="CP007514">
    <property type="protein sequence ID" value="AHY45786.1"/>
    <property type="molecule type" value="Genomic_DNA"/>
</dbReference>
<dbReference type="AlphaFoldDB" id="A0A023X0P0"/>
<evidence type="ECO:0000313" key="3">
    <source>
        <dbReference type="EMBL" id="MDX5893201.1"/>
    </source>
</evidence>